<name>A0A327W4M7_9BACT</name>
<feature type="modified residue" description="4-aspartylphosphate" evidence="2">
    <location>
        <position position="66"/>
    </location>
</feature>
<protein>
    <submittedName>
        <fullName evidence="4">Response regulator receiver domain-containing protein</fullName>
    </submittedName>
</protein>
<feature type="domain" description="Response regulatory" evidence="3">
    <location>
        <begin position="17"/>
        <end position="130"/>
    </location>
</feature>
<keyword evidence="5" id="KW-1185">Reference proteome</keyword>
<dbReference type="GO" id="GO:0000160">
    <property type="term" value="P:phosphorelay signal transduction system"/>
    <property type="evidence" value="ECO:0007669"/>
    <property type="project" value="InterPro"/>
</dbReference>
<dbReference type="InterPro" id="IPR011006">
    <property type="entry name" value="CheY-like_superfamily"/>
</dbReference>
<reference evidence="4 5" key="1">
    <citation type="submission" date="2018-06" db="EMBL/GenBank/DDBJ databases">
        <title>Genomic Encyclopedia of Archaeal and Bacterial Type Strains, Phase II (KMG-II): from individual species to whole genera.</title>
        <authorList>
            <person name="Goeker M."/>
        </authorList>
    </citation>
    <scope>NUCLEOTIDE SEQUENCE [LARGE SCALE GENOMIC DNA]</scope>
    <source>
        <strain evidence="4 5">DSM 29821</strain>
    </source>
</reference>
<comment type="caution">
    <text evidence="4">The sequence shown here is derived from an EMBL/GenBank/DDBJ whole genome shotgun (WGS) entry which is preliminary data.</text>
</comment>
<accession>A0A327W4M7</accession>
<dbReference type="EMBL" id="QLMA01000005">
    <property type="protein sequence ID" value="RAJ79918.1"/>
    <property type="molecule type" value="Genomic_DNA"/>
</dbReference>
<dbReference type="InterPro" id="IPR050595">
    <property type="entry name" value="Bact_response_regulator"/>
</dbReference>
<dbReference type="Pfam" id="PF00072">
    <property type="entry name" value="Response_reg"/>
    <property type="match status" value="1"/>
</dbReference>
<evidence type="ECO:0000313" key="4">
    <source>
        <dbReference type="EMBL" id="RAJ79918.1"/>
    </source>
</evidence>
<dbReference type="Proteomes" id="UP000249819">
    <property type="component" value="Unassembled WGS sequence"/>
</dbReference>
<gene>
    <name evidence="4" type="ORF">CLV59_10523</name>
</gene>
<dbReference type="SUPFAM" id="SSF52172">
    <property type="entry name" value="CheY-like"/>
    <property type="match status" value="1"/>
</dbReference>
<dbReference type="PROSITE" id="PS50110">
    <property type="entry name" value="RESPONSE_REGULATORY"/>
    <property type="match status" value="1"/>
</dbReference>
<dbReference type="AlphaFoldDB" id="A0A327W4M7"/>
<dbReference type="CDD" id="cd00156">
    <property type="entry name" value="REC"/>
    <property type="match status" value="1"/>
</dbReference>
<organism evidence="4 5">
    <name type="scientific">Chitinophaga dinghuensis</name>
    <dbReference type="NCBI Taxonomy" id="1539050"/>
    <lineage>
        <taxon>Bacteria</taxon>
        <taxon>Pseudomonadati</taxon>
        <taxon>Bacteroidota</taxon>
        <taxon>Chitinophagia</taxon>
        <taxon>Chitinophagales</taxon>
        <taxon>Chitinophagaceae</taxon>
        <taxon>Chitinophaga</taxon>
    </lineage>
</organism>
<keyword evidence="1 2" id="KW-0597">Phosphoprotein</keyword>
<evidence type="ECO:0000313" key="5">
    <source>
        <dbReference type="Proteomes" id="UP000249819"/>
    </source>
</evidence>
<dbReference type="InterPro" id="IPR001789">
    <property type="entry name" value="Sig_transdc_resp-reg_receiver"/>
</dbReference>
<evidence type="ECO:0000256" key="1">
    <source>
        <dbReference type="ARBA" id="ARBA00022553"/>
    </source>
</evidence>
<sequence length="139" mass="15308">MDPALYSGRFQQISSKNVLVIDSDVVFGQAFKSALERVHFSVNLQQDADSALQLLHHHNYDLIILDSFWDPTSVEELVASIRNRCSAPIIVYATAGIGEIANKCRKAGAAAYLVKNSKDIPSLLVKIIALTSTQVEHRV</sequence>
<dbReference type="PANTHER" id="PTHR44591">
    <property type="entry name" value="STRESS RESPONSE REGULATOR PROTEIN 1"/>
    <property type="match status" value="1"/>
</dbReference>
<evidence type="ECO:0000256" key="2">
    <source>
        <dbReference type="PROSITE-ProRule" id="PRU00169"/>
    </source>
</evidence>
<proteinExistence type="predicted"/>
<dbReference type="RefSeq" id="WP_170137773.1">
    <property type="nucleotide sequence ID" value="NZ_QLMA01000005.1"/>
</dbReference>
<evidence type="ECO:0000259" key="3">
    <source>
        <dbReference type="PROSITE" id="PS50110"/>
    </source>
</evidence>
<dbReference type="Gene3D" id="3.40.50.2300">
    <property type="match status" value="1"/>
</dbReference>
<dbReference type="SMART" id="SM00448">
    <property type="entry name" value="REC"/>
    <property type="match status" value="1"/>
</dbReference>
<dbReference type="PANTHER" id="PTHR44591:SF3">
    <property type="entry name" value="RESPONSE REGULATORY DOMAIN-CONTAINING PROTEIN"/>
    <property type="match status" value="1"/>
</dbReference>